<keyword evidence="1" id="KW-1133">Transmembrane helix</keyword>
<protein>
    <submittedName>
        <fullName evidence="2">Uncharacterized protein</fullName>
    </submittedName>
</protein>
<accession>A0ABY7VQH2</accession>
<reference evidence="2 3" key="1">
    <citation type="submission" date="2023-02" db="EMBL/GenBank/DDBJ databases">
        <title>Genome sequence of Lentisphaera profundi SAORIC-696.</title>
        <authorList>
            <person name="Kim e."/>
            <person name="Cho J.-C."/>
            <person name="Choi A."/>
            <person name="Kang I."/>
        </authorList>
    </citation>
    <scope>NUCLEOTIDE SEQUENCE [LARGE SCALE GENOMIC DNA]</scope>
    <source>
        <strain evidence="2 3">SAORIC-696</strain>
    </source>
</reference>
<feature type="transmembrane region" description="Helical" evidence="1">
    <location>
        <begin position="53"/>
        <end position="75"/>
    </location>
</feature>
<feature type="transmembrane region" description="Helical" evidence="1">
    <location>
        <begin position="95"/>
        <end position="113"/>
    </location>
</feature>
<name>A0ABY7VQH2_9BACT</name>
<evidence type="ECO:0000313" key="2">
    <source>
        <dbReference type="EMBL" id="WDE96435.1"/>
    </source>
</evidence>
<keyword evidence="1" id="KW-0472">Membrane</keyword>
<dbReference type="Proteomes" id="UP001214250">
    <property type="component" value="Chromosome 1"/>
</dbReference>
<gene>
    <name evidence="2" type="ORF">PQO03_00460</name>
</gene>
<evidence type="ECO:0000256" key="1">
    <source>
        <dbReference type="SAM" id="Phobius"/>
    </source>
</evidence>
<proteinExistence type="predicted"/>
<dbReference type="EMBL" id="CP117811">
    <property type="protein sequence ID" value="WDE96435.1"/>
    <property type="molecule type" value="Genomic_DNA"/>
</dbReference>
<keyword evidence="1" id="KW-0812">Transmembrane</keyword>
<evidence type="ECO:0000313" key="3">
    <source>
        <dbReference type="Proteomes" id="UP001214250"/>
    </source>
</evidence>
<keyword evidence="3" id="KW-1185">Reference proteome</keyword>
<dbReference type="RefSeq" id="WP_274150501.1">
    <property type="nucleotide sequence ID" value="NZ_CP117811.1"/>
</dbReference>
<sequence length="190" mass="22705">MNRKLTSSNRRRNTDVMLKNEQHNPMARDTFYDLIFNRSTLNEKIQGSQRKGIIYFILKYLLLRPMFLILSWYVIIWLSSHLADEGFLDITKFDSWFFALFFITTYALLLILFKPENNDLNSSIMKDNELSEKFRCLESDIKLIKASRYIEVDFYREHVILNSEQVDNIIIKIPFKIDNLDKYVNPNKIS</sequence>
<organism evidence="2 3">
    <name type="scientific">Lentisphaera profundi</name>
    <dbReference type="NCBI Taxonomy" id="1658616"/>
    <lineage>
        <taxon>Bacteria</taxon>
        <taxon>Pseudomonadati</taxon>
        <taxon>Lentisphaerota</taxon>
        <taxon>Lentisphaeria</taxon>
        <taxon>Lentisphaerales</taxon>
        <taxon>Lentisphaeraceae</taxon>
        <taxon>Lentisphaera</taxon>
    </lineage>
</organism>